<proteinExistence type="predicted"/>
<evidence type="ECO:0008006" key="4">
    <source>
        <dbReference type="Google" id="ProtNLM"/>
    </source>
</evidence>
<evidence type="ECO:0000256" key="1">
    <source>
        <dbReference type="SAM" id="SignalP"/>
    </source>
</evidence>
<dbReference type="Proteomes" id="UP000050164">
    <property type="component" value="Unassembled WGS sequence"/>
</dbReference>
<keyword evidence="1" id="KW-0732">Signal</keyword>
<protein>
    <recommendedName>
        <fullName evidence="4">Secreted protein</fullName>
    </recommendedName>
</protein>
<name>A0A655AZ21_MYCTX</name>
<organism evidence="2 3">
    <name type="scientific">Mycobacterium tuberculosis</name>
    <dbReference type="NCBI Taxonomy" id="1773"/>
    <lineage>
        <taxon>Bacteria</taxon>
        <taxon>Bacillati</taxon>
        <taxon>Actinomycetota</taxon>
        <taxon>Actinomycetes</taxon>
        <taxon>Mycobacteriales</taxon>
        <taxon>Mycobacteriaceae</taxon>
        <taxon>Mycobacterium</taxon>
        <taxon>Mycobacterium tuberculosis complex</taxon>
    </lineage>
</organism>
<evidence type="ECO:0000313" key="3">
    <source>
        <dbReference type="Proteomes" id="UP000050164"/>
    </source>
</evidence>
<reference evidence="2 3" key="1">
    <citation type="submission" date="2015-03" db="EMBL/GenBank/DDBJ databases">
        <authorList>
            <consortium name="Pathogen Informatics"/>
        </authorList>
    </citation>
    <scope>NUCLEOTIDE SEQUENCE [LARGE SCALE GENOMIC DNA]</scope>
    <source>
        <strain evidence="2 3">Bir 185</strain>
    </source>
</reference>
<accession>A0A655AZ21</accession>
<evidence type="ECO:0000313" key="2">
    <source>
        <dbReference type="EMBL" id="CKU88537.1"/>
    </source>
</evidence>
<dbReference type="EMBL" id="CNFT01003294">
    <property type="protein sequence ID" value="CKU88537.1"/>
    <property type="molecule type" value="Genomic_DNA"/>
</dbReference>
<feature type="chain" id="PRO_5039300440" description="Secreted protein" evidence="1">
    <location>
        <begin position="21"/>
        <end position="60"/>
    </location>
</feature>
<dbReference type="AlphaFoldDB" id="A0A655AZ21"/>
<feature type="signal peptide" evidence="1">
    <location>
        <begin position="1"/>
        <end position="20"/>
    </location>
</feature>
<gene>
    <name evidence="2" type="ORF">ERS027659_05310</name>
</gene>
<sequence>MACASVSWASGMPISATVCAAATATCSALGPAMPMSSLARIISRRAMNRGSSPATSMRAK</sequence>